<accession>A0A3E0EJ66</accession>
<feature type="signal peptide" evidence="1">
    <location>
        <begin position="1"/>
        <end position="20"/>
    </location>
</feature>
<organism evidence="2 3">
    <name type="scientific">Flavobacterium aquicola</name>
    <dbReference type="NCBI Taxonomy" id="1682742"/>
    <lineage>
        <taxon>Bacteria</taxon>
        <taxon>Pseudomonadati</taxon>
        <taxon>Bacteroidota</taxon>
        <taxon>Flavobacteriia</taxon>
        <taxon>Flavobacteriales</taxon>
        <taxon>Flavobacteriaceae</taxon>
        <taxon>Flavobacterium</taxon>
    </lineage>
</organism>
<gene>
    <name evidence="2" type="ORF">C8P67_107231</name>
</gene>
<evidence type="ECO:0000313" key="2">
    <source>
        <dbReference type="EMBL" id="REG98304.1"/>
    </source>
</evidence>
<name>A0A3E0EJ66_9FLAO</name>
<evidence type="ECO:0000313" key="3">
    <source>
        <dbReference type="Proteomes" id="UP000257136"/>
    </source>
</evidence>
<keyword evidence="3" id="KW-1185">Reference proteome</keyword>
<keyword evidence="1" id="KW-0732">Signal</keyword>
<sequence length="251" mass="29355">MRFFKLLLVIIFLGSTKLFATGQVPDYLIIEKDTLFIQSNPLEEYFKNHPIPDNLITSLSSANWRGYVAYFKFVAGKLVVENIYKEDFKEDSNGKTQFIKTSIYKDIFGAKLNFPCDFYSGLLICPSGDVVKYVHMGYSSLYQNYNLIEIKNGSTIKSKKFTTEEFQKFKMDYFNYYKKTEEYKAKVKEFKEMEQETDYPGSSLRVVHPGIGKENKSLTKKETEFKADKFIESFMFVYLSDYMKTIEVPNN</sequence>
<reference evidence="2 3" key="1">
    <citation type="submission" date="2018-08" db="EMBL/GenBank/DDBJ databases">
        <title>Genomic Encyclopedia of Archaeal and Bacterial Type Strains, Phase II (KMG-II): from individual species to whole genera.</title>
        <authorList>
            <person name="Goeker M."/>
        </authorList>
    </citation>
    <scope>NUCLEOTIDE SEQUENCE [LARGE SCALE GENOMIC DNA]</scope>
    <source>
        <strain evidence="2 3">DSM 100880</strain>
    </source>
</reference>
<evidence type="ECO:0000256" key="1">
    <source>
        <dbReference type="SAM" id="SignalP"/>
    </source>
</evidence>
<dbReference type="Proteomes" id="UP000257136">
    <property type="component" value="Unassembled WGS sequence"/>
</dbReference>
<dbReference type="RefSeq" id="WP_115813760.1">
    <property type="nucleotide sequence ID" value="NZ_QUNI01000007.1"/>
</dbReference>
<dbReference type="OrthoDB" id="1438245at2"/>
<evidence type="ECO:0008006" key="4">
    <source>
        <dbReference type="Google" id="ProtNLM"/>
    </source>
</evidence>
<proteinExistence type="predicted"/>
<protein>
    <recommendedName>
        <fullName evidence="4">GLPGLI family protein</fullName>
    </recommendedName>
</protein>
<comment type="caution">
    <text evidence="2">The sequence shown here is derived from an EMBL/GenBank/DDBJ whole genome shotgun (WGS) entry which is preliminary data.</text>
</comment>
<dbReference type="EMBL" id="QUNI01000007">
    <property type="protein sequence ID" value="REG98304.1"/>
    <property type="molecule type" value="Genomic_DNA"/>
</dbReference>
<dbReference type="AlphaFoldDB" id="A0A3E0EJ66"/>
<feature type="chain" id="PRO_5017594159" description="GLPGLI family protein" evidence="1">
    <location>
        <begin position="21"/>
        <end position="251"/>
    </location>
</feature>